<feature type="transmembrane region" description="Helical" evidence="1">
    <location>
        <begin position="90"/>
        <end position="115"/>
    </location>
</feature>
<keyword evidence="1" id="KW-1133">Transmembrane helix</keyword>
<accession>A0A316EYH0</accession>
<evidence type="ECO:0000313" key="4">
    <source>
        <dbReference type="Proteomes" id="UP000245754"/>
    </source>
</evidence>
<dbReference type="AlphaFoldDB" id="A0A316EYH0"/>
<evidence type="ECO:0000256" key="1">
    <source>
        <dbReference type="SAM" id="Phobius"/>
    </source>
</evidence>
<gene>
    <name evidence="3" type="ORF">C7419_101354</name>
</gene>
<dbReference type="EMBL" id="QGGT01000001">
    <property type="protein sequence ID" value="PWK36498.1"/>
    <property type="molecule type" value="Genomic_DNA"/>
</dbReference>
<dbReference type="Proteomes" id="UP000245754">
    <property type="component" value="Unassembled WGS sequence"/>
</dbReference>
<name>A0A316EYH0_9BURK</name>
<evidence type="ECO:0000313" key="3">
    <source>
        <dbReference type="EMBL" id="PWK36498.1"/>
    </source>
</evidence>
<comment type="caution">
    <text evidence="3">The sequence shown here is derived from an EMBL/GenBank/DDBJ whole genome shotgun (WGS) entry which is preliminary data.</text>
</comment>
<proteinExistence type="predicted"/>
<sequence>MNDQRPTGSADAAIGELELHAYVDGELPGERRAAVERALEADPALVARVDDYLSQKRLLHARYDAVLDEAVPRRLWPAADARPWSRTTTMLAMAAMLALGVGIGIGMNGVIGGGAPRAWVAMQDRPTQSAASQGEFSGAAAQGADSSAGFARRAALAHVVFMPDVMRPKTMDGGHEQDFVNWLAQRLGTDVHPPMLTRSGFELVGGRLLPDANGDVAQFMYRDAQGQRITLCVSRRKADSGTTAFRLYQDGSVNVFYWIDGDFGYAVSGGIGRDVLLELSHDVHEQIAKRGG</sequence>
<feature type="domain" description="Putative zinc-finger" evidence="2">
    <location>
        <begin position="19"/>
        <end position="40"/>
    </location>
</feature>
<keyword evidence="4" id="KW-1185">Reference proteome</keyword>
<keyword evidence="1" id="KW-0472">Membrane</keyword>
<keyword evidence="1" id="KW-0812">Transmembrane</keyword>
<reference evidence="3 4" key="1">
    <citation type="submission" date="2018-05" db="EMBL/GenBank/DDBJ databases">
        <title>Genomic Encyclopedia of Type Strains, Phase IV (KMG-V): Genome sequencing to study the core and pangenomes of soil and plant-associated prokaryotes.</title>
        <authorList>
            <person name="Whitman W."/>
        </authorList>
    </citation>
    <scope>NUCLEOTIDE SEQUENCE [LARGE SCALE GENOMIC DNA]</scope>
    <source>
        <strain evidence="3 4">SLV-132</strain>
    </source>
</reference>
<dbReference type="Pfam" id="PF13490">
    <property type="entry name" value="zf-HC2"/>
    <property type="match status" value="1"/>
</dbReference>
<dbReference type="RefSeq" id="WP_109580324.1">
    <property type="nucleotide sequence ID" value="NZ_JBEFLL010000059.1"/>
</dbReference>
<evidence type="ECO:0000259" key="2">
    <source>
        <dbReference type="Pfam" id="PF13490"/>
    </source>
</evidence>
<dbReference type="InterPro" id="IPR027383">
    <property type="entry name" value="Znf_put"/>
</dbReference>
<protein>
    <submittedName>
        <fullName evidence="3">Anti-sigma factor RsiW</fullName>
    </submittedName>
</protein>
<organism evidence="3 4">
    <name type="scientific">Cupriavidus plantarum</name>
    <dbReference type="NCBI Taxonomy" id="942865"/>
    <lineage>
        <taxon>Bacteria</taxon>
        <taxon>Pseudomonadati</taxon>
        <taxon>Pseudomonadota</taxon>
        <taxon>Betaproteobacteria</taxon>
        <taxon>Burkholderiales</taxon>
        <taxon>Burkholderiaceae</taxon>
        <taxon>Cupriavidus</taxon>
    </lineage>
</organism>